<keyword evidence="2" id="KW-1185">Reference proteome</keyword>
<dbReference type="KEGG" id="nde:NIDE3716"/>
<dbReference type="HOGENOM" id="CLU_2697776_0_0_0"/>
<gene>
    <name evidence="1" type="ORF">NIDE3716</name>
</gene>
<protein>
    <submittedName>
        <fullName evidence="1">Uncharacterized protein</fullName>
    </submittedName>
</protein>
<organism evidence="1 2">
    <name type="scientific">Nitrospira defluvii</name>
    <dbReference type="NCBI Taxonomy" id="330214"/>
    <lineage>
        <taxon>Bacteria</taxon>
        <taxon>Pseudomonadati</taxon>
        <taxon>Nitrospirota</taxon>
        <taxon>Nitrospiria</taxon>
        <taxon>Nitrospirales</taxon>
        <taxon>Nitrospiraceae</taxon>
        <taxon>Nitrospira</taxon>
    </lineage>
</organism>
<dbReference type="EMBL" id="FP929003">
    <property type="protein sequence ID" value="CBK43394.1"/>
    <property type="molecule type" value="Genomic_DNA"/>
</dbReference>
<evidence type="ECO:0000313" key="2">
    <source>
        <dbReference type="Proteomes" id="UP000001660"/>
    </source>
</evidence>
<dbReference type="AlphaFoldDB" id="D8P7P8"/>
<dbReference type="Proteomes" id="UP000001660">
    <property type="component" value="Chromosome"/>
</dbReference>
<proteinExistence type="predicted"/>
<reference evidence="1 2" key="1">
    <citation type="journal article" date="2010" name="Proc. Natl. Acad. Sci. U.S.A.">
        <title>A Nitrospira metagenome illuminates the physiology and evolution of globally important nitrite-oxidizing bacteria.</title>
        <authorList>
            <person name="Lucker S."/>
            <person name="Wagner M."/>
            <person name="Maixner F."/>
            <person name="Pelletier E."/>
            <person name="Koch H."/>
            <person name="Vacherie B."/>
            <person name="Rattei T."/>
            <person name="Sinninghe Damste J."/>
            <person name="Spieck E."/>
            <person name="Le Paslier D."/>
            <person name="Daims H."/>
        </authorList>
    </citation>
    <scope>NUCLEOTIDE SEQUENCE [LARGE SCALE GENOMIC DNA]</scope>
</reference>
<accession>D8P7P8</accession>
<evidence type="ECO:0000313" key="1">
    <source>
        <dbReference type="EMBL" id="CBK43394.1"/>
    </source>
</evidence>
<name>D8P7P8_9BACT</name>
<dbReference type="STRING" id="330214.NIDE3716"/>
<sequence>MPMQSGEYCLRFSYQPLSSEFYPVSVPLTLNKLGRICTIRQKTTISRSATCPPIVRPGPHPLIPTLRSESAKS</sequence>